<gene>
    <name evidence="4" type="primary">truA</name>
    <name evidence="9" type="ORF">Rain11_0067</name>
</gene>
<name>A0A2N3IKR4_9BACT</name>
<dbReference type="InterPro" id="IPR020103">
    <property type="entry name" value="PsdUridine_synth_cat_dom_sf"/>
</dbReference>
<dbReference type="Gene3D" id="3.30.70.660">
    <property type="entry name" value="Pseudouridine synthase I, catalytic domain, C-terminal subdomain"/>
    <property type="match status" value="1"/>
</dbReference>
<evidence type="ECO:0000256" key="5">
    <source>
        <dbReference type="PIRSR" id="PIRSR001430-1"/>
    </source>
</evidence>
<protein>
    <recommendedName>
        <fullName evidence="4">tRNA pseudouridine synthase A</fullName>
        <ecNumber evidence="4">5.4.99.12</ecNumber>
    </recommendedName>
    <alternativeName>
        <fullName evidence="4">tRNA pseudouridine(38-40) synthase</fullName>
    </alternativeName>
    <alternativeName>
        <fullName evidence="4">tRNA pseudouridylate synthase I</fullName>
    </alternativeName>
    <alternativeName>
        <fullName evidence="4">tRNA-uridine isomerase I</fullName>
    </alternativeName>
</protein>
<comment type="subunit">
    <text evidence="4">Homodimer.</text>
</comment>
<dbReference type="PANTHER" id="PTHR11142">
    <property type="entry name" value="PSEUDOURIDYLATE SYNTHASE"/>
    <property type="match status" value="1"/>
</dbReference>
<reference evidence="9 10" key="1">
    <citation type="submission" date="2017-06" db="EMBL/GenBank/DDBJ databases">
        <title>Raineya orbicola gen. nov., sp. nov. a slightly thermophilic bacterium of the phylum Bacteroidetes and the description of Raineyaceae fam. nov.</title>
        <authorList>
            <person name="Albuquerque L."/>
            <person name="Polonia A.R.M."/>
            <person name="Barroso C."/>
            <person name="Froufe H.J.C."/>
            <person name="Lage O."/>
            <person name="Lobo-Da-Cunha A."/>
            <person name="Egas C."/>
            <person name="Da Costa M.S."/>
        </authorList>
    </citation>
    <scope>NUCLEOTIDE SEQUENCE [LARGE SCALE GENOMIC DNA]</scope>
    <source>
        <strain evidence="9 10">SPSPC-11</strain>
    </source>
</reference>
<evidence type="ECO:0000256" key="6">
    <source>
        <dbReference type="PIRSR" id="PIRSR001430-2"/>
    </source>
</evidence>
<evidence type="ECO:0000313" key="10">
    <source>
        <dbReference type="Proteomes" id="UP000233387"/>
    </source>
</evidence>
<evidence type="ECO:0000256" key="4">
    <source>
        <dbReference type="HAMAP-Rule" id="MF_00171"/>
    </source>
</evidence>
<keyword evidence="10" id="KW-1185">Reference proteome</keyword>
<dbReference type="PANTHER" id="PTHR11142:SF0">
    <property type="entry name" value="TRNA PSEUDOURIDINE SYNTHASE-LIKE 1"/>
    <property type="match status" value="1"/>
</dbReference>
<comment type="function">
    <text evidence="4">Formation of pseudouridine at positions 38, 39 and 40 in the anticodon stem and loop of transfer RNAs.</text>
</comment>
<dbReference type="GO" id="GO:0031119">
    <property type="term" value="P:tRNA pseudouridine synthesis"/>
    <property type="evidence" value="ECO:0007669"/>
    <property type="project" value="UniProtKB-UniRule"/>
</dbReference>
<dbReference type="NCBIfam" id="TIGR00071">
    <property type="entry name" value="hisT_truA"/>
    <property type="match status" value="1"/>
</dbReference>
<dbReference type="PIRSF" id="PIRSF001430">
    <property type="entry name" value="tRNA_psdUrid_synth"/>
    <property type="match status" value="1"/>
</dbReference>
<dbReference type="EMBL" id="NKXO01000001">
    <property type="protein sequence ID" value="PKQ70926.1"/>
    <property type="molecule type" value="Genomic_DNA"/>
</dbReference>
<dbReference type="InterPro" id="IPR020097">
    <property type="entry name" value="PsdUridine_synth_TruA_a/b_dom"/>
</dbReference>
<dbReference type="Pfam" id="PF01416">
    <property type="entry name" value="PseudoU_synth_1"/>
    <property type="match status" value="1"/>
</dbReference>
<dbReference type="FunFam" id="3.30.70.580:FF:000001">
    <property type="entry name" value="tRNA pseudouridine synthase A"/>
    <property type="match status" value="1"/>
</dbReference>
<dbReference type="InterPro" id="IPR020095">
    <property type="entry name" value="PsdUridine_synth_TruA_C"/>
</dbReference>
<keyword evidence="3 4" id="KW-0413">Isomerase</keyword>
<dbReference type="GO" id="GO:0003723">
    <property type="term" value="F:RNA binding"/>
    <property type="evidence" value="ECO:0007669"/>
    <property type="project" value="InterPro"/>
</dbReference>
<sequence length="253" mass="28660">MRYFIEISYKGTAYAGWQIQKNALSVQEVIEKALSVSLREPISIVGSGRTDTGVHALQQFAHFDYASPLSSQILKNWNALLPKDITICGLYQVSQKAHSRFDAISRTYQYRIVQNKNSFLQDLALYFPYKLNVEIIQEASRLLLNYEDFESFSKIKANTPHFKCKIYEAFWQVQKDLVSGKDVLVFQISANRFLWGMVRAIVGTLLEVGQGKMSLSDFEQIIQARNRSKASAAAPACGLYLASVKYPFILSST</sequence>
<dbReference type="OrthoDB" id="9811823at2"/>
<organism evidence="9 10">
    <name type="scientific">Raineya orbicola</name>
    <dbReference type="NCBI Taxonomy" id="2016530"/>
    <lineage>
        <taxon>Bacteria</taxon>
        <taxon>Pseudomonadati</taxon>
        <taxon>Bacteroidota</taxon>
        <taxon>Cytophagia</taxon>
        <taxon>Cytophagales</taxon>
        <taxon>Raineyaceae</taxon>
        <taxon>Raineya</taxon>
    </lineage>
</organism>
<feature type="binding site" evidence="4 6">
    <location>
        <position position="108"/>
    </location>
    <ligand>
        <name>substrate</name>
    </ligand>
</feature>
<dbReference type="EC" id="5.4.99.12" evidence="4"/>
<evidence type="ECO:0000313" key="9">
    <source>
        <dbReference type="EMBL" id="PKQ70926.1"/>
    </source>
</evidence>
<dbReference type="GO" id="GO:0160147">
    <property type="term" value="F:tRNA pseudouridine(38-40) synthase activity"/>
    <property type="evidence" value="ECO:0007669"/>
    <property type="project" value="UniProtKB-EC"/>
</dbReference>
<proteinExistence type="inferred from homology"/>
<dbReference type="Gene3D" id="3.30.70.580">
    <property type="entry name" value="Pseudouridine synthase I, catalytic domain, N-terminal subdomain"/>
    <property type="match status" value="1"/>
</dbReference>
<dbReference type="CDD" id="cd02570">
    <property type="entry name" value="PseudoU_synth_EcTruA"/>
    <property type="match status" value="1"/>
</dbReference>
<comment type="caution">
    <text evidence="4">Lacks conserved residue(s) required for the propagation of feature annotation.</text>
</comment>
<evidence type="ECO:0000259" key="8">
    <source>
        <dbReference type="Pfam" id="PF01416"/>
    </source>
</evidence>
<evidence type="ECO:0000256" key="2">
    <source>
        <dbReference type="ARBA" id="ARBA00022694"/>
    </source>
</evidence>
<dbReference type="InterPro" id="IPR001406">
    <property type="entry name" value="PsdUridine_synth_TruA"/>
</dbReference>
<evidence type="ECO:0000256" key="1">
    <source>
        <dbReference type="ARBA" id="ARBA00009375"/>
    </source>
</evidence>
<dbReference type="SUPFAM" id="SSF55120">
    <property type="entry name" value="Pseudouridine synthase"/>
    <property type="match status" value="1"/>
</dbReference>
<comment type="similarity">
    <text evidence="1 4 7">Belongs to the tRNA pseudouridine synthase TruA family.</text>
</comment>
<evidence type="ECO:0000256" key="7">
    <source>
        <dbReference type="RuleBase" id="RU003792"/>
    </source>
</evidence>
<dbReference type="InterPro" id="IPR020094">
    <property type="entry name" value="TruA/RsuA/RluB/E/F_N"/>
</dbReference>
<dbReference type="AlphaFoldDB" id="A0A2N3IKR4"/>
<keyword evidence="2 4" id="KW-0819">tRNA processing</keyword>
<comment type="caution">
    <text evidence="9">The sequence shown here is derived from an EMBL/GenBank/DDBJ whole genome shotgun (WGS) entry which is preliminary data.</text>
</comment>
<feature type="domain" description="Pseudouridine synthase I TruA alpha/beta" evidence="8">
    <location>
        <begin position="147"/>
        <end position="247"/>
    </location>
</feature>
<dbReference type="Proteomes" id="UP000233387">
    <property type="component" value="Unassembled WGS sequence"/>
</dbReference>
<feature type="active site" description="Nucleophile" evidence="4 5">
    <location>
        <position position="51"/>
    </location>
</feature>
<comment type="catalytic activity">
    <reaction evidence="4 7">
        <text>uridine(38/39/40) in tRNA = pseudouridine(38/39/40) in tRNA</text>
        <dbReference type="Rhea" id="RHEA:22376"/>
        <dbReference type="Rhea" id="RHEA-COMP:10085"/>
        <dbReference type="Rhea" id="RHEA-COMP:10087"/>
        <dbReference type="ChEBI" id="CHEBI:65314"/>
        <dbReference type="ChEBI" id="CHEBI:65315"/>
        <dbReference type="EC" id="5.4.99.12"/>
    </reaction>
</comment>
<accession>A0A2N3IKR4</accession>
<dbReference type="HAMAP" id="MF_00171">
    <property type="entry name" value="TruA"/>
    <property type="match status" value="1"/>
</dbReference>
<evidence type="ECO:0000256" key="3">
    <source>
        <dbReference type="ARBA" id="ARBA00023235"/>
    </source>
</evidence>